<dbReference type="KEGG" id="vg:8684230"/>
<reference evidence="1 2" key="1">
    <citation type="journal article" date="2010" name="Microbiology">
        <title>The endolysins of bacteriophages CMP1 and CN77 are specific for the lysis of Clavibacter michiganensis strains.</title>
        <authorList>
            <person name="Wittmann J."/>
            <person name="Eichenlaub R."/>
            <person name="Dreiseikelmann B."/>
        </authorList>
    </citation>
    <scope>NUCLEOTIDE SEQUENCE [LARGE SCALE GENOMIC DNA]</scope>
</reference>
<proteinExistence type="predicted"/>
<dbReference type="Gene3D" id="3.30.70.1790">
    <property type="entry name" value="RepB DNA-primase, N-terminal domain"/>
    <property type="match status" value="1"/>
</dbReference>
<keyword evidence="2" id="KW-1185">Reference proteome</keyword>
<name>D0U228_9CAUD</name>
<dbReference type="RefSeq" id="YP_003359135.1">
    <property type="nucleotide sequence ID" value="NC_013698.1"/>
</dbReference>
<evidence type="ECO:0000313" key="2">
    <source>
        <dbReference type="Proteomes" id="UP000002628"/>
    </source>
</evidence>
<dbReference type="Proteomes" id="UP000002628">
    <property type="component" value="Segment"/>
</dbReference>
<dbReference type="GeneID" id="8684230"/>
<dbReference type="EMBL" id="GQ241246">
    <property type="protein sequence ID" value="ACY35940.1"/>
    <property type="molecule type" value="Genomic_DNA"/>
</dbReference>
<dbReference type="OrthoDB" id="16175at10239"/>
<evidence type="ECO:0000313" key="1">
    <source>
        <dbReference type="EMBL" id="ACY35940.1"/>
    </source>
</evidence>
<sequence length="766" mass="86110">MTFGLSGVSTPLTPNLGEHLRDFLAAHWGDARGFATIWHRPVAGPGNPLNKQMWFQYPEEFDELVEYAESIADKDVYASPSLFSRKERKTEFASYTSTVWCDADPAAPENFRLPPSRIMQTREGRWQLFWDLPEKVSTAQASIAARKIALAHKDVGADQSSWPKAKLMRVPGTTNTNVDPHAITTYVNTGNVYMLDDILGAYDDIEIEAETEAEVSKQPVLQTAGLPVPPVEGLPDYEEVLSRIPASETRLLDLVIKVPKVGADGWRSQQRWGLLLDAFRYGFSLEETVALAWGSPVASKWREEQRGIDGLWSEAVKAQATVEQERTKATGAGIEPPVRSRVQTIPPVRLLSENERRKVEQTASFDRLYLEYARSKVKVMNLPLHESNVWVVMAAVYGEAGYIAKRTGRLPLSIYTIGVAGSSSGKSESWGLSQRIINMSSPHDLPWIGENHSENALTERLVAREGKVSVIHIEEAHGRLKQMRQNGWNTGLQEAWTKIYDGEIAALERVGKASETKIVSAIPIMHLIGTPGGMFQALDREMFLSGYLARQLWSYAEDIETGDEVYEIDEAEDDNAIQEYEAMPKYWASQFAQNKLDLLSDVPLGQTSRAMKMTDEAKALAAKLSKKMQEYMLANGDKEIFTTVGRRMHDNFRKLSALAAMSDSSKYVTTEHVLRAAYYMEKFTDTVLYVAGRVSDTIFSRNLDEIETWLAGQKDHEAKASRIYQYRSFDAKRFTQEYLENLIAQGRIYSRADNASGELVYRIKQA</sequence>
<gene>
    <name evidence="1" type="ORF">CMP1-44</name>
</gene>
<dbReference type="InterPro" id="IPR025048">
    <property type="entry name" value="DUF3987"/>
</dbReference>
<organism evidence="1 2">
    <name type="scientific">Clavibacter phage CMP1</name>
    <dbReference type="NCBI Taxonomy" id="686439"/>
    <lineage>
        <taxon>Viruses</taxon>
        <taxon>Duplodnaviria</taxon>
        <taxon>Heunggongvirae</taxon>
        <taxon>Uroviricota</taxon>
        <taxon>Caudoviricetes</taxon>
        <taxon>Cimpunavirus</taxon>
        <taxon>Cimpunavirus CMP1</taxon>
    </lineage>
</organism>
<dbReference type="Pfam" id="PF13148">
    <property type="entry name" value="DUF3987"/>
    <property type="match status" value="1"/>
</dbReference>
<accession>D0U228</accession>
<evidence type="ECO:0008006" key="3">
    <source>
        <dbReference type="Google" id="ProtNLM"/>
    </source>
</evidence>
<protein>
    <recommendedName>
        <fullName evidence="3">Primase</fullName>
    </recommendedName>
</protein>